<dbReference type="InterPro" id="IPR058655">
    <property type="entry name" value="Mok11-14/Ags1-like"/>
</dbReference>
<dbReference type="GO" id="GO:0009277">
    <property type="term" value="C:fungal-type cell wall"/>
    <property type="evidence" value="ECO:0007669"/>
    <property type="project" value="TreeGrafter"/>
</dbReference>
<gene>
    <name evidence="5" type="ORF">AZE42_08370</name>
</gene>
<dbReference type="InterPro" id="IPR058658">
    <property type="entry name" value="Mok11-13/Ags1-like_Ig_2"/>
</dbReference>
<organism evidence="5 6">
    <name type="scientific">Rhizopogon vesiculosus</name>
    <dbReference type="NCBI Taxonomy" id="180088"/>
    <lineage>
        <taxon>Eukaryota</taxon>
        <taxon>Fungi</taxon>
        <taxon>Dikarya</taxon>
        <taxon>Basidiomycota</taxon>
        <taxon>Agaricomycotina</taxon>
        <taxon>Agaricomycetes</taxon>
        <taxon>Agaricomycetidae</taxon>
        <taxon>Boletales</taxon>
        <taxon>Suillineae</taxon>
        <taxon>Rhizopogonaceae</taxon>
        <taxon>Rhizopogon</taxon>
    </lineage>
</organism>
<protein>
    <submittedName>
        <fullName evidence="5">Uncharacterized protein</fullName>
    </submittedName>
</protein>
<feature type="domain" description="Mok11-13/Ags1-like second Ig-like beta-sandwich" evidence="3">
    <location>
        <begin position="162"/>
        <end position="256"/>
    </location>
</feature>
<name>A0A1J8PT15_9AGAM</name>
<dbReference type="EMBL" id="LVVM01005342">
    <property type="protein sequence ID" value="OJA10891.1"/>
    <property type="molecule type" value="Genomic_DNA"/>
</dbReference>
<keyword evidence="6" id="KW-1185">Reference proteome</keyword>
<dbReference type="GO" id="GO:0070600">
    <property type="term" value="P:fungal-type cell wall (1-&gt;3)-alpha-glucan biosynthetic process"/>
    <property type="evidence" value="ECO:0007669"/>
    <property type="project" value="TreeGrafter"/>
</dbReference>
<keyword evidence="1" id="KW-0472">Membrane</keyword>
<dbReference type="InterPro" id="IPR058659">
    <property type="entry name" value="Mok11-13/Ags1-like_CBM"/>
</dbReference>
<evidence type="ECO:0000256" key="1">
    <source>
        <dbReference type="SAM" id="Phobius"/>
    </source>
</evidence>
<dbReference type="AlphaFoldDB" id="A0A1J8PT15"/>
<evidence type="ECO:0000259" key="3">
    <source>
        <dbReference type="Pfam" id="PF26114"/>
    </source>
</evidence>
<dbReference type="STRING" id="180088.A0A1J8PT15"/>
<dbReference type="Pfam" id="PF26111">
    <property type="entry name" value="Ig_Mok13"/>
    <property type="match status" value="1"/>
</dbReference>
<reference evidence="5 6" key="1">
    <citation type="submission" date="2016-03" db="EMBL/GenBank/DDBJ databases">
        <title>Comparative genomics of the ectomycorrhizal sister species Rhizopogon vinicolor and Rhizopogon vesiculosus (Basidiomycota: Boletales) reveals a divergence of the mating type B locus.</title>
        <authorList>
            <person name="Mujic A.B."/>
            <person name="Kuo A."/>
            <person name="Tritt A."/>
            <person name="Lipzen A."/>
            <person name="Chen C."/>
            <person name="Johnson J."/>
            <person name="Sharma A."/>
            <person name="Barry K."/>
            <person name="Grigoriev I.V."/>
            <person name="Spatafora J.W."/>
        </authorList>
    </citation>
    <scope>NUCLEOTIDE SEQUENCE [LARGE SCALE GENOMIC DNA]</scope>
    <source>
        <strain evidence="5 6">AM-OR11-056</strain>
    </source>
</reference>
<feature type="domain" description="Mok11-13/Ags1-like Ig-like beta-sandwich" evidence="2">
    <location>
        <begin position="86"/>
        <end position="138"/>
    </location>
</feature>
<keyword evidence="1" id="KW-1133">Transmembrane helix</keyword>
<dbReference type="Proteomes" id="UP000183567">
    <property type="component" value="Unassembled WGS sequence"/>
</dbReference>
<dbReference type="Pfam" id="PF26114">
    <property type="entry name" value="Ig_2_Mok13"/>
    <property type="match status" value="1"/>
</dbReference>
<evidence type="ECO:0000259" key="2">
    <source>
        <dbReference type="Pfam" id="PF26111"/>
    </source>
</evidence>
<evidence type="ECO:0000313" key="6">
    <source>
        <dbReference type="Proteomes" id="UP000183567"/>
    </source>
</evidence>
<feature type="domain" description="Mok11-13/Ags1-like CBM" evidence="4">
    <location>
        <begin position="263"/>
        <end position="353"/>
    </location>
</feature>
<dbReference type="OrthoDB" id="3261937at2759"/>
<evidence type="ECO:0000259" key="4">
    <source>
        <dbReference type="Pfam" id="PF26122"/>
    </source>
</evidence>
<dbReference type="InterPro" id="IPR058657">
    <property type="entry name" value="Mok11-13/Ags1-like_Ig"/>
</dbReference>
<sequence length="415" mass="46082">MADVSSFQVKSLQTCIQSLSLLKRQTLALDPKPLPKDLTALLKAFHLESCIINRPPHLQIMGFIAKNADIINFGGEVNYSGHRCLGHDTCIEVTEGEANAMNVDLVLEFNMAMSCDNITSSLTFNTHLGTSGQSVLDTTMSGTLGLVVICHFEECLCKGQANNIMVFPDSDYNNATFGYSNGQYSFTHHAYGVDMFRYSGNYGQSWSNWMSWENVMIIPSDILSNIANWWDGQHIMMQYWSAVAATTSVVMHADLNFKQQCRGYDQGISNSMNQIGDGTWEFKIMAAWPTYIQLNVFGYDDYYYGNTDGNGVMDQLLLNSIAPDYLNMLASPYPVLAWALIANDATMSWSPEPCGQSPIGAIMFGLLCSILLITGMLAVAIFMYSFYGIHHNQYGVKTNWGASKYFLILGTLGNK</sequence>
<keyword evidence="1" id="KW-0812">Transmembrane</keyword>
<dbReference type="Pfam" id="PF26122">
    <property type="entry name" value="CBM_Mok13"/>
    <property type="match status" value="1"/>
</dbReference>
<proteinExistence type="predicted"/>
<feature type="transmembrane region" description="Helical" evidence="1">
    <location>
        <begin position="361"/>
        <end position="387"/>
    </location>
</feature>
<evidence type="ECO:0000313" key="5">
    <source>
        <dbReference type="EMBL" id="OJA10891.1"/>
    </source>
</evidence>
<dbReference type="GO" id="GO:0047657">
    <property type="term" value="F:alpha-1,3-glucan synthase activity"/>
    <property type="evidence" value="ECO:0007669"/>
    <property type="project" value="TreeGrafter"/>
</dbReference>
<dbReference type="PANTHER" id="PTHR47182">
    <property type="entry name" value="CELL WALL ALPHA-1,3-GLUCAN SYNTHASE AGS1-RELATED"/>
    <property type="match status" value="1"/>
</dbReference>
<accession>A0A1J8PT15</accession>
<dbReference type="PANTHER" id="PTHR47182:SF2">
    <property type="entry name" value="CELL WALL ALPHA-1,3-GLUCAN SYNTHASE AGS1"/>
    <property type="match status" value="1"/>
</dbReference>
<comment type="caution">
    <text evidence="5">The sequence shown here is derived from an EMBL/GenBank/DDBJ whole genome shotgun (WGS) entry which is preliminary data.</text>
</comment>